<evidence type="ECO:0000256" key="11">
    <source>
        <dbReference type="RuleBase" id="RU004227"/>
    </source>
</evidence>
<dbReference type="Gene3D" id="1.10.8.60">
    <property type="match status" value="1"/>
</dbReference>
<dbReference type="Pfam" id="PF08299">
    <property type="entry name" value="Bac_DnaA_C"/>
    <property type="match status" value="1"/>
</dbReference>
<dbReference type="GO" id="GO:0008289">
    <property type="term" value="F:lipid binding"/>
    <property type="evidence" value="ECO:0007669"/>
    <property type="project" value="UniProtKB-KW"/>
</dbReference>
<dbReference type="Pfam" id="PF00308">
    <property type="entry name" value="Bac_DnaA"/>
    <property type="match status" value="1"/>
</dbReference>
<dbReference type="CDD" id="cd00009">
    <property type="entry name" value="AAA"/>
    <property type="match status" value="1"/>
</dbReference>
<comment type="subcellular location">
    <subcellularLocation>
        <location evidence="8">Cytoplasm</location>
    </subcellularLocation>
</comment>
<comment type="subunit">
    <text evidence="8">Oligomerizes as a right-handed, spiral filament on DNA at oriC.</text>
</comment>
<evidence type="ECO:0000256" key="1">
    <source>
        <dbReference type="ARBA" id="ARBA00006583"/>
    </source>
</evidence>
<dbReference type="Gene3D" id="3.30.300.180">
    <property type="match status" value="1"/>
</dbReference>
<dbReference type="EMBL" id="JAAVXB010000001">
    <property type="protein sequence ID" value="NKF21150.1"/>
    <property type="molecule type" value="Genomic_DNA"/>
</dbReference>
<dbReference type="Proteomes" id="UP000653472">
    <property type="component" value="Unassembled WGS sequence"/>
</dbReference>
<dbReference type="InterPro" id="IPR024633">
    <property type="entry name" value="DnaA_N_dom"/>
</dbReference>
<keyword evidence="7 8" id="KW-0238">DNA-binding</keyword>
<dbReference type="InterPro" id="IPR001957">
    <property type="entry name" value="Chromosome_initiator_DnaA"/>
</dbReference>
<dbReference type="NCBIfam" id="TIGR00362">
    <property type="entry name" value="DnaA"/>
    <property type="match status" value="1"/>
</dbReference>
<name>A0A969WA74_9GAMM</name>
<dbReference type="SUPFAM" id="SSF52540">
    <property type="entry name" value="P-loop containing nucleoside triphosphate hydrolases"/>
    <property type="match status" value="1"/>
</dbReference>
<feature type="region of interest" description="Domain I, interacts with DnaA modulators" evidence="8">
    <location>
        <begin position="1"/>
        <end position="83"/>
    </location>
</feature>
<comment type="caution">
    <text evidence="14">The sequence shown here is derived from an EMBL/GenBank/DDBJ whole genome shotgun (WGS) entry which is preliminary data.</text>
</comment>
<feature type="domain" description="Chromosomal replication initiator DnaA C-terminal" evidence="13">
    <location>
        <begin position="357"/>
        <end position="425"/>
    </location>
</feature>
<dbReference type="InterPro" id="IPR013159">
    <property type="entry name" value="DnaA_C"/>
</dbReference>
<dbReference type="RefSeq" id="WP_168146386.1">
    <property type="nucleotide sequence ID" value="NZ_JAAVXB010000001.1"/>
</dbReference>
<feature type="binding site" evidence="8">
    <location>
        <position position="156"/>
    </location>
    <ligand>
        <name>ATP</name>
        <dbReference type="ChEBI" id="CHEBI:30616"/>
    </ligand>
</feature>
<evidence type="ECO:0000256" key="4">
    <source>
        <dbReference type="ARBA" id="ARBA00022741"/>
    </source>
</evidence>
<dbReference type="InterPro" id="IPR020591">
    <property type="entry name" value="Chromosome_initiator_DnaA-like"/>
</dbReference>
<keyword evidence="3 8" id="KW-0235">DNA replication</keyword>
<dbReference type="GO" id="GO:0005737">
    <property type="term" value="C:cytoplasm"/>
    <property type="evidence" value="ECO:0007669"/>
    <property type="project" value="UniProtKB-SubCell"/>
</dbReference>
<dbReference type="HAMAP" id="MF_00377">
    <property type="entry name" value="DnaA_bact"/>
    <property type="match status" value="1"/>
</dbReference>
<evidence type="ECO:0000256" key="10">
    <source>
        <dbReference type="RuleBase" id="RU000577"/>
    </source>
</evidence>
<dbReference type="FunFam" id="3.40.50.300:FF:000668">
    <property type="entry name" value="Chromosomal replication initiator protein DnaA"/>
    <property type="match status" value="1"/>
</dbReference>
<keyword evidence="15" id="KW-1185">Reference proteome</keyword>
<reference evidence="14" key="1">
    <citation type="submission" date="2020-03" db="EMBL/GenBank/DDBJ databases">
        <title>Solimonas marina sp. nov., isolated from deep seawater of the Pacific Ocean.</title>
        <authorList>
            <person name="Liu X."/>
            <person name="Lai Q."/>
            <person name="Sun F."/>
            <person name="Gai Y."/>
            <person name="Li G."/>
            <person name="Shao Z."/>
        </authorList>
    </citation>
    <scope>NUCLEOTIDE SEQUENCE</scope>
    <source>
        <strain evidence="14">C16B3</strain>
    </source>
</reference>
<evidence type="ECO:0000256" key="7">
    <source>
        <dbReference type="ARBA" id="ARBA00023125"/>
    </source>
</evidence>
<dbReference type="InterPro" id="IPR027417">
    <property type="entry name" value="P-loop_NTPase"/>
</dbReference>
<sequence length="448" mass="50642">MHEEDLWAQCVRWLEGELPDRDVHTWIRPLQPVIIRDRLHLLAPNRLVLDRVRQDFLELIQRSLRANGGSAVGEVELSVGSADIRSVAAEPSMLGTLDSGPAEESLPVPTGKLNPDYRFDNFIEGKSNAHARAAAQHVVETPGGPYNPLLIYGSSGLGKTHLMHAVGNAIIGERPARARVAYVGAEQWMNQFTSAIRHGRMDEFKNLYRSVDALLIDDIHFFAHKERTQEEFFHTFNALIDGRKQIVLTSDRYPKDVDGIDERLKSRFTWGLAVAVEPPDLETRVAILQSKADQNQVKLPKDVAMFVAQRVRSNVRELEGALLRLSASARLRGEAMTVEFARATLKDMLAAYERMVTIDNIKRTVANYYNIRVTDLNSPRRTRSLARPRQVAMALAKELTQHSLPEIGEAFGKDHTTVLHACRKVAELREAEVKYREDYENLQRQLGF</sequence>
<evidence type="ECO:0000313" key="15">
    <source>
        <dbReference type="Proteomes" id="UP000653472"/>
    </source>
</evidence>
<dbReference type="GO" id="GO:0003688">
    <property type="term" value="F:DNA replication origin binding"/>
    <property type="evidence" value="ECO:0007669"/>
    <property type="project" value="UniProtKB-UniRule"/>
</dbReference>
<feature type="binding site" evidence="8">
    <location>
        <position position="159"/>
    </location>
    <ligand>
        <name>ATP</name>
        <dbReference type="ChEBI" id="CHEBI:30616"/>
    </ligand>
</feature>
<evidence type="ECO:0000259" key="12">
    <source>
        <dbReference type="SMART" id="SM00382"/>
    </source>
</evidence>
<evidence type="ECO:0000256" key="9">
    <source>
        <dbReference type="NCBIfam" id="TIGR00362"/>
    </source>
</evidence>
<comment type="function">
    <text evidence="8 10">Plays an essential role in the initiation and regulation of chromosomal replication. ATP-DnaA binds to the origin of replication (oriC) to initiate formation of the DNA replication initiation complex once per cell cycle. Binds the DnaA box (a 9 base pair repeat at the origin) and separates the double-stranded (ds)DNA. Forms a right-handed helical filament on oriC DNA; dsDNA binds to the exterior of the filament while single-stranded (ss)DNA is stabiized in the filament's interior. The ATP-DnaA-oriC complex binds and stabilizes one strand of the AT-rich DNA unwinding element (DUE), permitting loading of DNA polymerase. After initiation quickly degrades to an ADP-DnaA complex that is not apt for DNA replication. Binds acidic phospholipids.</text>
</comment>
<dbReference type="GO" id="GO:0005524">
    <property type="term" value="F:ATP binding"/>
    <property type="evidence" value="ECO:0007669"/>
    <property type="project" value="UniProtKB-UniRule"/>
</dbReference>
<dbReference type="InterPro" id="IPR018312">
    <property type="entry name" value="Chromosome_initiator_DnaA_CS"/>
</dbReference>
<dbReference type="Gene3D" id="1.10.1750.10">
    <property type="match status" value="1"/>
</dbReference>
<dbReference type="PANTHER" id="PTHR30050:SF2">
    <property type="entry name" value="CHROMOSOMAL REPLICATION INITIATOR PROTEIN DNAA"/>
    <property type="match status" value="1"/>
</dbReference>
<keyword evidence="6 8" id="KW-0446">Lipid-binding</keyword>
<dbReference type="PANTHER" id="PTHR30050">
    <property type="entry name" value="CHROMOSOMAL REPLICATION INITIATOR PROTEIN DNAA"/>
    <property type="match status" value="1"/>
</dbReference>
<evidence type="ECO:0000256" key="3">
    <source>
        <dbReference type="ARBA" id="ARBA00022705"/>
    </source>
</evidence>
<accession>A0A969WA74</accession>
<feature type="binding site" evidence="8">
    <location>
        <position position="158"/>
    </location>
    <ligand>
        <name>ATP</name>
        <dbReference type="ChEBI" id="CHEBI:30616"/>
    </ligand>
</feature>
<dbReference type="InterPro" id="IPR010921">
    <property type="entry name" value="Trp_repressor/repl_initiator"/>
</dbReference>
<evidence type="ECO:0000256" key="2">
    <source>
        <dbReference type="ARBA" id="ARBA00022490"/>
    </source>
</evidence>
<dbReference type="FunFam" id="1.10.8.60:FF:000003">
    <property type="entry name" value="Chromosomal replication initiator protein DnaA"/>
    <property type="match status" value="1"/>
</dbReference>
<keyword evidence="2 8" id="KW-0963">Cytoplasm</keyword>
<dbReference type="PRINTS" id="PR00051">
    <property type="entry name" value="DNAA"/>
</dbReference>
<dbReference type="SMART" id="SM00382">
    <property type="entry name" value="AAA"/>
    <property type="match status" value="1"/>
</dbReference>
<feature type="region of interest" description="Domain IV, binds dsDNA" evidence="8">
    <location>
        <begin position="330"/>
        <end position="448"/>
    </location>
</feature>
<dbReference type="CDD" id="cd06571">
    <property type="entry name" value="Bac_DnaA_C"/>
    <property type="match status" value="1"/>
</dbReference>
<evidence type="ECO:0000256" key="8">
    <source>
        <dbReference type="HAMAP-Rule" id="MF_00377"/>
    </source>
</evidence>
<dbReference type="GO" id="GO:0006275">
    <property type="term" value="P:regulation of DNA replication"/>
    <property type="evidence" value="ECO:0007669"/>
    <property type="project" value="UniProtKB-UniRule"/>
</dbReference>
<organism evidence="14 15">
    <name type="scientific">Solimonas marina</name>
    <dbReference type="NCBI Taxonomy" id="2714601"/>
    <lineage>
        <taxon>Bacteria</taxon>
        <taxon>Pseudomonadati</taxon>
        <taxon>Pseudomonadota</taxon>
        <taxon>Gammaproteobacteria</taxon>
        <taxon>Nevskiales</taxon>
        <taxon>Nevskiaceae</taxon>
        <taxon>Solimonas</taxon>
    </lineage>
</organism>
<dbReference type="GO" id="GO:0005886">
    <property type="term" value="C:plasma membrane"/>
    <property type="evidence" value="ECO:0007669"/>
    <property type="project" value="TreeGrafter"/>
</dbReference>
<comment type="similarity">
    <text evidence="1 8 11">Belongs to the DnaA family.</text>
</comment>
<dbReference type="InterPro" id="IPR003593">
    <property type="entry name" value="AAA+_ATPase"/>
</dbReference>
<evidence type="ECO:0000313" key="14">
    <source>
        <dbReference type="EMBL" id="NKF21150.1"/>
    </source>
</evidence>
<protein>
    <recommendedName>
        <fullName evidence="8 9">Chromosomal replication initiator protein DnaA</fullName>
    </recommendedName>
</protein>
<feature type="binding site" evidence="8">
    <location>
        <position position="160"/>
    </location>
    <ligand>
        <name>ATP</name>
        <dbReference type="ChEBI" id="CHEBI:30616"/>
    </ligand>
</feature>
<dbReference type="SMART" id="SM00760">
    <property type="entry name" value="Bac_DnaA_C"/>
    <property type="match status" value="1"/>
</dbReference>
<dbReference type="Gene3D" id="3.40.50.300">
    <property type="entry name" value="P-loop containing nucleotide triphosphate hydrolases"/>
    <property type="match status" value="1"/>
</dbReference>
<dbReference type="InterPro" id="IPR038454">
    <property type="entry name" value="DnaA_N_sf"/>
</dbReference>
<evidence type="ECO:0000256" key="6">
    <source>
        <dbReference type="ARBA" id="ARBA00023121"/>
    </source>
</evidence>
<keyword evidence="5 8" id="KW-0067">ATP-binding</keyword>
<proteinExistence type="inferred from homology"/>
<dbReference type="GO" id="GO:0006270">
    <property type="term" value="P:DNA replication initiation"/>
    <property type="evidence" value="ECO:0007669"/>
    <property type="project" value="UniProtKB-UniRule"/>
</dbReference>
<dbReference type="AlphaFoldDB" id="A0A969WA74"/>
<feature type="domain" description="AAA+ ATPase" evidence="12">
    <location>
        <begin position="145"/>
        <end position="277"/>
    </location>
</feature>
<dbReference type="Pfam" id="PF11638">
    <property type="entry name" value="DnaA_N"/>
    <property type="match status" value="1"/>
</dbReference>
<dbReference type="SUPFAM" id="SSF48295">
    <property type="entry name" value="TrpR-like"/>
    <property type="match status" value="1"/>
</dbReference>
<dbReference type="PROSITE" id="PS01008">
    <property type="entry name" value="DNAA"/>
    <property type="match status" value="1"/>
</dbReference>
<gene>
    <name evidence="8 14" type="primary">dnaA</name>
    <name evidence="14" type="ORF">G7Y82_02395</name>
</gene>
<dbReference type="InterPro" id="IPR013317">
    <property type="entry name" value="DnaA_dom"/>
</dbReference>
<evidence type="ECO:0000259" key="13">
    <source>
        <dbReference type="SMART" id="SM00760"/>
    </source>
</evidence>
<comment type="domain">
    <text evidence="8">Domain I is involved in oligomerization and binding regulators, domain II is flexibile and of varying length in different bacteria, domain III forms the AAA+ region, while domain IV binds dsDNA.</text>
</comment>
<evidence type="ECO:0000256" key="5">
    <source>
        <dbReference type="ARBA" id="ARBA00022840"/>
    </source>
</evidence>
<keyword evidence="4 8" id="KW-0547">Nucleotide-binding</keyword>
<comment type="caution">
    <text evidence="8">Lacks conserved residue(s) required for the propagation of feature annotation.</text>
</comment>